<dbReference type="PRINTS" id="PR00778">
    <property type="entry name" value="HTHARSR"/>
</dbReference>
<evidence type="ECO:0000256" key="2">
    <source>
        <dbReference type="ARBA" id="ARBA00023125"/>
    </source>
</evidence>
<dbReference type="InterPro" id="IPR036390">
    <property type="entry name" value="WH_DNA-bd_sf"/>
</dbReference>
<dbReference type="Gene3D" id="1.10.10.10">
    <property type="entry name" value="Winged helix-like DNA-binding domain superfamily/Winged helix DNA-binding domain"/>
    <property type="match status" value="1"/>
</dbReference>
<name>A0ABS9QHV0_9HYPH</name>
<dbReference type="PANTHER" id="PTHR33154">
    <property type="entry name" value="TRANSCRIPTIONAL REGULATOR, ARSR FAMILY"/>
    <property type="match status" value="1"/>
</dbReference>
<feature type="domain" description="HTH arsR-type" evidence="4">
    <location>
        <begin position="11"/>
        <end position="106"/>
    </location>
</feature>
<keyword evidence="2" id="KW-0238">DNA-binding</keyword>
<dbReference type="SUPFAM" id="SSF46785">
    <property type="entry name" value="Winged helix' DNA-binding domain"/>
    <property type="match status" value="1"/>
</dbReference>
<keyword evidence="6" id="KW-1185">Reference proteome</keyword>
<keyword evidence="3" id="KW-0804">Transcription</keyword>
<dbReference type="InterPro" id="IPR011991">
    <property type="entry name" value="ArsR-like_HTH"/>
</dbReference>
<dbReference type="RefSeq" id="WP_239367691.1">
    <property type="nucleotide sequence ID" value="NZ_JAKREW010000019.1"/>
</dbReference>
<evidence type="ECO:0000313" key="5">
    <source>
        <dbReference type="EMBL" id="MCG7506986.1"/>
    </source>
</evidence>
<dbReference type="Proteomes" id="UP001201701">
    <property type="component" value="Unassembled WGS sequence"/>
</dbReference>
<dbReference type="CDD" id="cd00090">
    <property type="entry name" value="HTH_ARSR"/>
    <property type="match status" value="1"/>
</dbReference>
<evidence type="ECO:0000313" key="6">
    <source>
        <dbReference type="Proteomes" id="UP001201701"/>
    </source>
</evidence>
<comment type="caution">
    <text evidence="5">The sequence shown here is derived from an EMBL/GenBank/DDBJ whole genome shotgun (WGS) entry which is preliminary data.</text>
</comment>
<proteinExistence type="predicted"/>
<organism evidence="5 6">
    <name type="scientific">Mesorhizobium retamae</name>
    <dbReference type="NCBI Taxonomy" id="2912854"/>
    <lineage>
        <taxon>Bacteria</taxon>
        <taxon>Pseudomonadati</taxon>
        <taxon>Pseudomonadota</taxon>
        <taxon>Alphaproteobacteria</taxon>
        <taxon>Hyphomicrobiales</taxon>
        <taxon>Phyllobacteriaceae</taxon>
        <taxon>Mesorhizobium</taxon>
    </lineage>
</organism>
<dbReference type="Pfam" id="PF01022">
    <property type="entry name" value="HTH_5"/>
    <property type="match status" value="1"/>
</dbReference>
<keyword evidence="1" id="KW-0805">Transcription regulation</keyword>
<evidence type="ECO:0000256" key="1">
    <source>
        <dbReference type="ARBA" id="ARBA00023015"/>
    </source>
</evidence>
<dbReference type="InterPro" id="IPR036388">
    <property type="entry name" value="WH-like_DNA-bd_sf"/>
</dbReference>
<evidence type="ECO:0000259" key="4">
    <source>
        <dbReference type="PROSITE" id="PS50987"/>
    </source>
</evidence>
<dbReference type="NCBIfam" id="NF033788">
    <property type="entry name" value="HTH_metalloreg"/>
    <property type="match status" value="1"/>
</dbReference>
<dbReference type="InterPro" id="IPR001845">
    <property type="entry name" value="HTH_ArsR_DNA-bd_dom"/>
</dbReference>
<evidence type="ECO:0000256" key="3">
    <source>
        <dbReference type="ARBA" id="ARBA00023163"/>
    </source>
</evidence>
<reference evidence="5 6" key="1">
    <citation type="submission" date="2022-02" db="EMBL/GenBank/DDBJ databases">
        <title>Draft genome sequence of Mezorhizobium retamae strain IRAMC:0171 isolated from Retama raetam nodules.</title>
        <authorList>
            <person name="Bengaied R."/>
            <person name="Sbissi I."/>
            <person name="Huber K."/>
            <person name="Ghodbane F."/>
            <person name="Nouioui I."/>
            <person name="Tarhouni M."/>
            <person name="Gtari M."/>
        </authorList>
    </citation>
    <scope>NUCLEOTIDE SEQUENCE [LARGE SCALE GENOMIC DNA]</scope>
    <source>
        <strain evidence="5 6">IRAMC:0171</strain>
    </source>
</reference>
<dbReference type="SMART" id="SM00418">
    <property type="entry name" value="HTH_ARSR"/>
    <property type="match status" value="1"/>
</dbReference>
<dbReference type="PANTHER" id="PTHR33154:SF15">
    <property type="entry name" value="REGULATORY PROTEIN ARSR"/>
    <property type="match status" value="1"/>
</dbReference>
<dbReference type="PROSITE" id="PS50987">
    <property type="entry name" value="HTH_ARSR_2"/>
    <property type="match status" value="1"/>
</dbReference>
<dbReference type="EMBL" id="JAKREW010000019">
    <property type="protein sequence ID" value="MCG7506986.1"/>
    <property type="molecule type" value="Genomic_DNA"/>
</dbReference>
<protein>
    <submittedName>
        <fullName evidence="5">Metalloregulator ArsR/SmtB family transcription factor</fullName>
    </submittedName>
</protein>
<sequence>MNPSPELCGTGHPIDTRAVAAKFAALSHPARIEILKCLSASRSCCCGEVVEHLDLAQSTVSQHLKILVEAGLVRFTPDRQRSRYEVDHEALAGVSASVAALVETCCRTAEPTS</sequence>
<gene>
    <name evidence="5" type="ORF">L4923_18320</name>
</gene>
<dbReference type="InterPro" id="IPR051081">
    <property type="entry name" value="HTH_MetalResp_TranReg"/>
</dbReference>
<accession>A0ABS9QHV0</accession>